<gene>
    <name evidence="1" type="ORF">ACFFPJ_14800</name>
</gene>
<accession>A0ABV5T393</accession>
<evidence type="ECO:0000313" key="2">
    <source>
        <dbReference type="Proteomes" id="UP001589611"/>
    </source>
</evidence>
<dbReference type="EMBL" id="JBHMBE010000005">
    <property type="protein sequence ID" value="MFB9647063.1"/>
    <property type="molecule type" value="Genomic_DNA"/>
</dbReference>
<comment type="caution">
    <text evidence="1">The sequence shown here is derived from an EMBL/GenBank/DDBJ whole genome shotgun (WGS) entry which is preliminary data.</text>
</comment>
<reference evidence="1 2" key="1">
    <citation type="submission" date="2024-09" db="EMBL/GenBank/DDBJ databases">
        <authorList>
            <person name="Sun Q."/>
            <person name="Mori K."/>
        </authorList>
    </citation>
    <scope>NUCLEOTIDE SEQUENCE [LARGE SCALE GENOMIC DNA]</scope>
    <source>
        <strain evidence="1 2">JCM 1342</strain>
    </source>
</reference>
<sequence>QTLVILEPNYTGHRMLYARAILQAHDQVVLATTSDTLASEEYATHILARRTPPRVVDIGHLKDYRAPGYFAWLTSNLRQANLRYPSAQFVILEGDKYALRLLFARGIPAATILIMRRPSFPTVSPAVILRDLAKLAGMWGLRARGHRVVVLVPAETRSREYVWRGFPAAPDPIDIATSAADIAAFRQRENVEAQVTWFGVFGNVSARKNLPLIAQSLATHAGSQVGLLVAGKVEPKELKRAQPFLDEITRAGGRVIVLDRLLTDSEIDSAIGSVDAAVLAHSTDGPSGILGKSARLGTTVLAAGAPALKRDVARLQCGSWSTLTVDGIGGMIDAFLRESPPQRPRELADAHDFARALVPRTDDPSQSTQDSTVN</sequence>
<proteinExistence type="predicted"/>
<protein>
    <recommendedName>
        <fullName evidence="3">Glycosyltransferase</fullName>
    </recommendedName>
</protein>
<dbReference type="Proteomes" id="UP001589611">
    <property type="component" value="Unassembled WGS sequence"/>
</dbReference>
<dbReference type="Gene3D" id="3.40.50.2000">
    <property type="entry name" value="Glycogen Phosphorylase B"/>
    <property type="match status" value="1"/>
</dbReference>
<dbReference type="RefSeq" id="WP_378721742.1">
    <property type="nucleotide sequence ID" value="NZ_JBHMBE010000005.1"/>
</dbReference>
<dbReference type="SUPFAM" id="SSF53756">
    <property type="entry name" value="UDP-Glycosyltransferase/glycogen phosphorylase"/>
    <property type="match status" value="1"/>
</dbReference>
<keyword evidence="2" id="KW-1185">Reference proteome</keyword>
<feature type="non-terminal residue" evidence="1">
    <location>
        <position position="1"/>
    </location>
</feature>
<evidence type="ECO:0008006" key="3">
    <source>
        <dbReference type="Google" id="ProtNLM"/>
    </source>
</evidence>
<organism evidence="1 2">
    <name type="scientific">Microbacterium terregens</name>
    <dbReference type="NCBI Taxonomy" id="69363"/>
    <lineage>
        <taxon>Bacteria</taxon>
        <taxon>Bacillati</taxon>
        <taxon>Actinomycetota</taxon>
        <taxon>Actinomycetes</taxon>
        <taxon>Micrococcales</taxon>
        <taxon>Microbacteriaceae</taxon>
        <taxon>Microbacterium</taxon>
    </lineage>
</organism>
<evidence type="ECO:0000313" key="1">
    <source>
        <dbReference type="EMBL" id="MFB9647063.1"/>
    </source>
</evidence>
<name>A0ABV5T393_9MICO</name>